<dbReference type="AlphaFoldDB" id="A0A0E0GUQ1"/>
<name>A0A0E0GUQ1_ORYNI</name>
<evidence type="ECO:0000313" key="2">
    <source>
        <dbReference type="EnsemblPlants" id="ONIVA03G38130.1"/>
    </source>
</evidence>
<evidence type="ECO:0000313" key="3">
    <source>
        <dbReference type="Proteomes" id="UP000006591"/>
    </source>
</evidence>
<proteinExistence type="predicted"/>
<protein>
    <submittedName>
        <fullName evidence="2">Uncharacterized protein</fullName>
    </submittedName>
</protein>
<feature type="transmembrane region" description="Helical" evidence="1">
    <location>
        <begin position="116"/>
        <end position="134"/>
    </location>
</feature>
<dbReference type="HOGENOM" id="CLU_141277_0_0_1"/>
<feature type="transmembrane region" description="Helical" evidence="1">
    <location>
        <begin position="71"/>
        <end position="95"/>
    </location>
</feature>
<dbReference type="Proteomes" id="UP000006591">
    <property type="component" value="Chromosome 3"/>
</dbReference>
<evidence type="ECO:0000256" key="1">
    <source>
        <dbReference type="SAM" id="Phobius"/>
    </source>
</evidence>
<organism evidence="2">
    <name type="scientific">Oryza nivara</name>
    <name type="common">Indian wild rice</name>
    <name type="synonym">Oryza sativa f. spontanea</name>
    <dbReference type="NCBI Taxonomy" id="4536"/>
    <lineage>
        <taxon>Eukaryota</taxon>
        <taxon>Viridiplantae</taxon>
        <taxon>Streptophyta</taxon>
        <taxon>Embryophyta</taxon>
        <taxon>Tracheophyta</taxon>
        <taxon>Spermatophyta</taxon>
        <taxon>Magnoliopsida</taxon>
        <taxon>Liliopsida</taxon>
        <taxon>Poales</taxon>
        <taxon>Poaceae</taxon>
        <taxon>BOP clade</taxon>
        <taxon>Oryzoideae</taxon>
        <taxon>Oryzeae</taxon>
        <taxon>Oryzinae</taxon>
        <taxon>Oryza</taxon>
    </lineage>
</organism>
<accession>A0A0E0GUQ1</accession>
<reference evidence="2" key="1">
    <citation type="submission" date="2015-04" db="UniProtKB">
        <authorList>
            <consortium name="EnsemblPlants"/>
        </authorList>
    </citation>
    <scope>IDENTIFICATION</scope>
    <source>
        <strain evidence="2">SL10</strain>
    </source>
</reference>
<dbReference type="EnsemblPlants" id="ONIVA03G38130.1">
    <property type="protein sequence ID" value="ONIVA03G38130.1"/>
    <property type="gene ID" value="ONIVA03G38130"/>
</dbReference>
<dbReference type="Gramene" id="ONIVA03G38130.1">
    <property type="protein sequence ID" value="ONIVA03G38130.1"/>
    <property type="gene ID" value="ONIVA03G38130"/>
</dbReference>
<reference evidence="2" key="2">
    <citation type="submission" date="2018-04" db="EMBL/GenBank/DDBJ databases">
        <title>OnivRS2 (Oryza nivara Reference Sequence Version 2).</title>
        <authorList>
            <person name="Zhang J."/>
            <person name="Kudrna D."/>
            <person name="Lee S."/>
            <person name="Talag J."/>
            <person name="Rajasekar S."/>
            <person name="Welchert J."/>
            <person name="Hsing Y.-I."/>
            <person name="Wing R.A."/>
        </authorList>
    </citation>
    <scope>NUCLEOTIDE SEQUENCE [LARGE SCALE GENOMIC DNA]</scope>
    <source>
        <strain evidence="2">SL10</strain>
    </source>
</reference>
<sequence>MSTVCRSEVASKKIGSSALAFPSFGNDLHAPNYSGRCHVPIELSRDQCHSVYIPVQLVCPSATFKLLALHALLYACIAYLMPFLDDIMCSMLRYIQNFILLAHNKDKITHAMNGPLIYFMTQLIISIHFIRSAMLRHCNHCTGIVFQLPAAMREVLSS</sequence>
<keyword evidence="1" id="KW-1133">Transmembrane helix</keyword>
<keyword evidence="1" id="KW-0472">Membrane</keyword>
<keyword evidence="3" id="KW-1185">Reference proteome</keyword>
<keyword evidence="1" id="KW-0812">Transmembrane</keyword>